<dbReference type="GO" id="GO:0033065">
    <property type="term" value="C:Rad51C-XRCC3 complex"/>
    <property type="evidence" value="ECO:0007669"/>
    <property type="project" value="TreeGrafter"/>
</dbReference>
<dbReference type="InterPro" id="IPR027417">
    <property type="entry name" value="P-loop_NTPase"/>
</dbReference>
<evidence type="ECO:0000256" key="6">
    <source>
        <dbReference type="ARBA" id="ARBA00023242"/>
    </source>
</evidence>
<sequence length="273" mass="30656">MADIVGTTALDILIEETKQRPIITLCRKLDTALGGGIAPGIITEFCGPPGSGKTQFCFQLCVNVQIPRSIGGVGGKAIFIDTNQDFTPYRVKEIAEICSKRYEDVFKNSPQTSSAEPEFSVEKILDGIRYYYCNDRYELWAAIQLVKARLKEEKDIKLIVIDSICSPIRVMDDYSERIRVLYRILTDLQIMADEYNLAVVLTNNLTSKPGENNQWYLCPALGDTHTHKIGQRILLGRNPKEKDHYVAYLEKVKLSPPVYIGFKITDGGIRGAD</sequence>
<dbReference type="OMA" id="ERIWFSR"/>
<keyword evidence="3" id="KW-0227">DNA damage</keyword>
<dbReference type="EMBL" id="LR899014">
    <property type="protein sequence ID" value="CAD7093174.1"/>
    <property type="molecule type" value="Genomic_DNA"/>
</dbReference>
<keyword evidence="5" id="KW-0234">DNA repair</keyword>
<evidence type="ECO:0000313" key="10">
    <source>
        <dbReference type="Proteomes" id="UP000594454"/>
    </source>
</evidence>
<dbReference type="OrthoDB" id="5957327at2759"/>
<dbReference type="GO" id="GO:0033063">
    <property type="term" value="C:Rad51B-Rad51C-Rad51D-XRCC2 complex"/>
    <property type="evidence" value="ECO:0007669"/>
    <property type="project" value="TreeGrafter"/>
</dbReference>
<dbReference type="Proteomes" id="UP000594454">
    <property type="component" value="Chromosome 6"/>
</dbReference>
<dbReference type="InterPro" id="IPR020588">
    <property type="entry name" value="RecA_ATP-bd"/>
</dbReference>
<dbReference type="GO" id="GO:0005657">
    <property type="term" value="C:replication fork"/>
    <property type="evidence" value="ECO:0007669"/>
    <property type="project" value="TreeGrafter"/>
</dbReference>
<comment type="subcellular location">
    <subcellularLocation>
        <location evidence="1">Nucleus</location>
    </subcellularLocation>
</comment>
<keyword evidence="4" id="KW-0067">ATP-binding</keyword>
<dbReference type="GO" id="GO:0140664">
    <property type="term" value="F:ATP-dependent DNA damage sensor activity"/>
    <property type="evidence" value="ECO:0007669"/>
    <property type="project" value="InterPro"/>
</dbReference>
<name>A0A7R8Z103_HERIL</name>
<reference evidence="9 10" key="1">
    <citation type="submission" date="2020-11" db="EMBL/GenBank/DDBJ databases">
        <authorList>
            <person name="Wallbank WR R."/>
            <person name="Pardo Diaz C."/>
            <person name="Kozak K."/>
            <person name="Martin S."/>
            <person name="Jiggins C."/>
            <person name="Moest M."/>
            <person name="Warren A I."/>
            <person name="Generalovic N T."/>
            <person name="Byers J.R.P. K."/>
            <person name="Montejo-Kovacevich G."/>
            <person name="Yen C E."/>
        </authorList>
    </citation>
    <scope>NUCLEOTIDE SEQUENCE [LARGE SCALE GENOMIC DNA]</scope>
</reference>
<evidence type="ECO:0000256" key="4">
    <source>
        <dbReference type="ARBA" id="ARBA00022840"/>
    </source>
</evidence>
<keyword evidence="2" id="KW-0547">Nucleotide-binding</keyword>
<dbReference type="GO" id="GO:0000400">
    <property type="term" value="F:four-way junction DNA binding"/>
    <property type="evidence" value="ECO:0007669"/>
    <property type="project" value="TreeGrafter"/>
</dbReference>
<gene>
    <name evidence="9" type="ORF">HERILL_LOCUS15475</name>
</gene>
<dbReference type="PANTHER" id="PTHR46239">
    <property type="entry name" value="DNA REPAIR PROTEIN RAD51 HOMOLOG 3 RAD51C"/>
    <property type="match status" value="1"/>
</dbReference>
<evidence type="ECO:0000313" key="9">
    <source>
        <dbReference type="EMBL" id="CAD7093174.1"/>
    </source>
</evidence>
<dbReference type="PROSITE" id="PS50162">
    <property type="entry name" value="RECA_2"/>
    <property type="match status" value="1"/>
</dbReference>
<dbReference type="InParanoid" id="A0A7R8Z103"/>
<evidence type="ECO:0000256" key="3">
    <source>
        <dbReference type="ARBA" id="ARBA00022763"/>
    </source>
</evidence>
<dbReference type="GO" id="GO:0000707">
    <property type="term" value="P:meiotic DNA recombinase assembly"/>
    <property type="evidence" value="ECO:0007669"/>
    <property type="project" value="TreeGrafter"/>
</dbReference>
<evidence type="ECO:0000256" key="2">
    <source>
        <dbReference type="ARBA" id="ARBA00022741"/>
    </source>
</evidence>
<dbReference type="AlphaFoldDB" id="A0A7R8Z103"/>
<proteinExistence type="predicted"/>
<evidence type="ECO:0000256" key="7">
    <source>
        <dbReference type="ARBA" id="ARBA00040674"/>
    </source>
</evidence>
<dbReference type="InterPro" id="IPR052093">
    <property type="entry name" value="HR_Repair_Mediator"/>
</dbReference>
<dbReference type="SUPFAM" id="SSF52540">
    <property type="entry name" value="P-loop containing nucleoside triphosphate hydrolases"/>
    <property type="match status" value="1"/>
</dbReference>
<dbReference type="FunCoup" id="A0A7R8Z103">
    <property type="interactions" value="370"/>
</dbReference>
<protein>
    <recommendedName>
        <fullName evidence="7">DNA repair protein RAD51 homolog 3</fullName>
    </recommendedName>
</protein>
<evidence type="ECO:0000256" key="5">
    <source>
        <dbReference type="ARBA" id="ARBA00023204"/>
    </source>
</evidence>
<dbReference type="Pfam" id="PF08423">
    <property type="entry name" value="Rad51"/>
    <property type="match status" value="1"/>
</dbReference>
<accession>A0A7R8Z103</accession>
<feature type="domain" description="RecA family profile 1" evidence="8">
    <location>
        <begin position="18"/>
        <end position="206"/>
    </location>
</feature>
<dbReference type="InterPro" id="IPR013632">
    <property type="entry name" value="Rad51_C"/>
</dbReference>
<dbReference type="PANTHER" id="PTHR46239:SF1">
    <property type="entry name" value="DNA REPAIR PROTEIN RAD51 HOMOLOG 3"/>
    <property type="match status" value="1"/>
</dbReference>
<dbReference type="Gene3D" id="3.40.50.300">
    <property type="entry name" value="P-loop containing nucleotide triphosphate hydrolases"/>
    <property type="match status" value="1"/>
</dbReference>
<dbReference type="GO" id="GO:0005524">
    <property type="term" value="F:ATP binding"/>
    <property type="evidence" value="ECO:0007669"/>
    <property type="project" value="UniProtKB-KW"/>
</dbReference>
<organism evidence="9 10">
    <name type="scientific">Hermetia illucens</name>
    <name type="common">Black soldier fly</name>
    <dbReference type="NCBI Taxonomy" id="343691"/>
    <lineage>
        <taxon>Eukaryota</taxon>
        <taxon>Metazoa</taxon>
        <taxon>Ecdysozoa</taxon>
        <taxon>Arthropoda</taxon>
        <taxon>Hexapoda</taxon>
        <taxon>Insecta</taxon>
        <taxon>Pterygota</taxon>
        <taxon>Neoptera</taxon>
        <taxon>Endopterygota</taxon>
        <taxon>Diptera</taxon>
        <taxon>Brachycera</taxon>
        <taxon>Stratiomyomorpha</taxon>
        <taxon>Stratiomyidae</taxon>
        <taxon>Hermetiinae</taxon>
        <taxon>Hermetia</taxon>
    </lineage>
</organism>
<dbReference type="CDD" id="cd19492">
    <property type="entry name" value="Rad51C"/>
    <property type="match status" value="1"/>
</dbReference>
<dbReference type="GO" id="GO:0007131">
    <property type="term" value="P:reciprocal meiotic recombination"/>
    <property type="evidence" value="ECO:0007669"/>
    <property type="project" value="TreeGrafter"/>
</dbReference>
<keyword evidence="6" id="KW-0539">Nucleus</keyword>
<evidence type="ECO:0000259" key="8">
    <source>
        <dbReference type="PROSITE" id="PS50162"/>
    </source>
</evidence>
<keyword evidence="10" id="KW-1185">Reference proteome</keyword>
<evidence type="ECO:0000256" key="1">
    <source>
        <dbReference type="ARBA" id="ARBA00004123"/>
    </source>
</evidence>
<dbReference type="GO" id="GO:0008821">
    <property type="term" value="F:crossover junction DNA endonuclease activity"/>
    <property type="evidence" value="ECO:0007669"/>
    <property type="project" value="TreeGrafter"/>
</dbReference>